<accession>A0A9N7W093</accession>
<comment type="caution">
    <text evidence="1">The sequence shown here is derived from an EMBL/GenBank/DDBJ whole genome shotgun (WGS) entry which is preliminary data.</text>
</comment>
<dbReference type="Proteomes" id="UP001153269">
    <property type="component" value="Unassembled WGS sequence"/>
</dbReference>
<reference evidence="1" key="1">
    <citation type="submission" date="2020-03" db="EMBL/GenBank/DDBJ databases">
        <authorList>
            <person name="Weist P."/>
        </authorList>
    </citation>
    <scope>NUCLEOTIDE SEQUENCE</scope>
</reference>
<gene>
    <name evidence="1" type="ORF">PLEPLA_LOCUS46980</name>
</gene>
<evidence type="ECO:0000313" key="1">
    <source>
        <dbReference type="EMBL" id="CAB1459144.1"/>
    </source>
</evidence>
<name>A0A9N7W093_PLEPL</name>
<dbReference type="AlphaFoldDB" id="A0A9N7W093"/>
<proteinExistence type="predicted"/>
<dbReference type="EMBL" id="CADEAL010004419">
    <property type="protein sequence ID" value="CAB1459144.1"/>
    <property type="molecule type" value="Genomic_DNA"/>
</dbReference>
<protein>
    <submittedName>
        <fullName evidence="1">Uncharacterized protein</fullName>
    </submittedName>
</protein>
<organism evidence="1 2">
    <name type="scientific">Pleuronectes platessa</name>
    <name type="common">European plaice</name>
    <dbReference type="NCBI Taxonomy" id="8262"/>
    <lineage>
        <taxon>Eukaryota</taxon>
        <taxon>Metazoa</taxon>
        <taxon>Chordata</taxon>
        <taxon>Craniata</taxon>
        <taxon>Vertebrata</taxon>
        <taxon>Euteleostomi</taxon>
        <taxon>Actinopterygii</taxon>
        <taxon>Neopterygii</taxon>
        <taxon>Teleostei</taxon>
        <taxon>Neoteleostei</taxon>
        <taxon>Acanthomorphata</taxon>
        <taxon>Carangaria</taxon>
        <taxon>Pleuronectiformes</taxon>
        <taxon>Pleuronectoidei</taxon>
        <taxon>Pleuronectidae</taxon>
        <taxon>Pleuronectes</taxon>
    </lineage>
</organism>
<sequence>MGSGRSHHQQDLRETGTSWDGRVVQGVLSKKVLGLIGCICERERWLVSVFRPCDTSPLVHAVIGSSPPGDLHRISGKMMDGGTDEDVGAIKSELEAPQHILRGRRLHRGCGNPAQSISFPMVADFLLDTGCRCTLEDDQAHFRPEFRPDPGAFLTAGHPVSMINPNNPEVVYKKLVLFTL</sequence>
<keyword evidence="2" id="KW-1185">Reference proteome</keyword>
<evidence type="ECO:0000313" key="2">
    <source>
        <dbReference type="Proteomes" id="UP001153269"/>
    </source>
</evidence>